<dbReference type="EMBL" id="HBIO01017539">
    <property type="protein sequence ID" value="CAE0468626.1"/>
    <property type="molecule type" value="Transcribed_RNA"/>
</dbReference>
<dbReference type="EMBL" id="HBIO01017538">
    <property type="protein sequence ID" value="CAE0468625.1"/>
    <property type="molecule type" value="Transcribed_RNA"/>
</dbReference>
<proteinExistence type="predicted"/>
<evidence type="ECO:0000256" key="1">
    <source>
        <dbReference type="SAM" id="Coils"/>
    </source>
</evidence>
<sequence length="162" mass="18647">MFQSEHQHQKNEEEGSLFSHLRRKAEIESDREALAQLANKRAELKLALDKISELQLKIKHKQSSASTSMPMSVSETETEYESESESASSINKDGNDKKDQENEGEEEDDGHMFMATTNSSFFKMCPEDSEKFLRVLLEEVEKEIVTICNESQRKLHTHTHNK</sequence>
<accession>A0A6S8WF11</accession>
<evidence type="ECO:0000313" key="5">
    <source>
        <dbReference type="EMBL" id="CAE0468626.1"/>
    </source>
</evidence>
<gene>
    <name evidence="3" type="ORF">CDEB00056_LOCUS13477</name>
    <name evidence="4" type="ORF">CDEB00056_LOCUS13478</name>
    <name evidence="5" type="ORF">CDEB00056_LOCUS13479</name>
    <name evidence="6" type="ORF">CDEB00056_LOCUS13480</name>
</gene>
<name>A0A6S8WF11_9STRA</name>
<organism evidence="4">
    <name type="scientific">Chaetoceros debilis</name>
    <dbReference type="NCBI Taxonomy" id="122233"/>
    <lineage>
        <taxon>Eukaryota</taxon>
        <taxon>Sar</taxon>
        <taxon>Stramenopiles</taxon>
        <taxon>Ochrophyta</taxon>
        <taxon>Bacillariophyta</taxon>
        <taxon>Coscinodiscophyceae</taxon>
        <taxon>Chaetocerotophycidae</taxon>
        <taxon>Chaetocerotales</taxon>
        <taxon>Chaetocerotaceae</taxon>
        <taxon>Chaetoceros</taxon>
    </lineage>
</organism>
<evidence type="ECO:0000313" key="4">
    <source>
        <dbReference type="EMBL" id="CAE0468625.1"/>
    </source>
</evidence>
<reference evidence="4" key="1">
    <citation type="submission" date="2021-01" db="EMBL/GenBank/DDBJ databases">
        <authorList>
            <person name="Corre E."/>
            <person name="Pelletier E."/>
            <person name="Niang G."/>
            <person name="Scheremetjew M."/>
            <person name="Finn R."/>
            <person name="Kale V."/>
            <person name="Holt S."/>
            <person name="Cochrane G."/>
            <person name="Meng A."/>
            <person name="Brown T."/>
            <person name="Cohen L."/>
        </authorList>
    </citation>
    <scope>NUCLEOTIDE SEQUENCE</scope>
    <source>
        <strain evidence="4">MM31A-1</strain>
    </source>
</reference>
<protein>
    <submittedName>
        <fullName evidence="4">Uncharacterized protein</fullName>
    </submittedName>
</protein>
<feature type="region of interest" description="Disordered" evidence="2">
    <location>
        <begin position="57"/>
        <end position="114"/>
    </location>
</feature>
<evidence type="ECO:0000313" key="3">
    <source>
        <dbReference type="EMBL" id="CAE0468624.1"/>
    </source>
</evidence>
<keyword evidence="1" id="KW-0175">Coiled coil</keyword>
<feature type="coiled-coil region" evidence="1">
    <location>
        <begin position="27"/>
        <end position="57"/>
    </location>
</feature>
<feature type="compositionally biased region" description="Low complexity" evidence="2">
    <location>
        <begin position="63"/>
        <end position="75"/>
    </location>
</feature>
<dbReference type="EMBL" id="HBIO01017540">
    <property type="protein sequence ID" value="CAE0468627.1"/>
    <property type="molecule type" value="Transcribed_RNA"/>
</dbReference>
<evidence type="ECO:0000313" key="6">
    <source>
        <dbReference type="EMBL" id="CAE0468627.1"/>
    </source>
</evidence>
<dbReference type="AlphaFoldDB" id="A0A6S8WF11"/>
<feature type="region of interest" description="Disordered" evidence="2">
    <location>
        <begin position="1"/>
        <end position="23"/>
    </location>
</feature>
<feature type="compositionally biased region" description="Basic and acidic residues" evidence="2">
    <location>
        <begin position="1"/>
        <end position="13"/>
    </location>
</feature>
<evidence type="ECO:0000256" key="2">
    <source>
        <dbReference type="SAM" id="MobiDB-lite"/>
    </source>
</evidence>
<dbReference type="EMBL" id="HBIO01017537">
    <property type="protein sequence ID" value="CAE0468624.1"/>
    <property type="molecule type" value="Transcribed_RNA"/>
</dbReference>